<gene>
    <name evidence="9" type="ORF">IFO69_15045</name>
</gene>
<dbReference type="InterPro" id="IPR012910">
    <property type="entry name" value="Plug_dom"/>
</dbReference>
<organism evidence="9 10">
    <name type="scientific">Echinicola arenosa</name>
    <dbReference type="NCBI Taxonomy" id="2774144"/>
    <lineage>
        <taxon>Bacteria</taxon>
        <taxon>Pseudomonadati</taxon>
        <taxon>Bacteroidota</taxon>
        <taxon>Cytophagia</taxon>
        <taxon>Cytophagales</taxon>
        <taxon>Cyclobacteriaceae</taxon>
        <taxon>Echinicola</taxon>
    </lineage>
</organism>
<evidence type="ECO:0000313" key="10">
    <source>
        <dbReference type="Proteomes" id="UP000647133"/>
    </source>
</evidence>
<dbReference type="Gene3D" id="2.40.170.20">
    <property type="entry name" value="TonB-dependent receptor, beta-barrel domain"/>
    <property type="match status" value="1"/>
</dbReference>
<name>A0ABR9AMS2_9BACT</name>
<dbReference type="InterPro" id="IPR036942">
    <property type="entry name" value="Beta-barrel_TonB_sf"/>
</dbReference>
<dbReference type="InterPro" id="IPR039426">
    <property type="entry name" value="TonB-dep_rcpt-like"/>
</dbReference>
<keyword evidence="2 7" id="KW-0813">Transport</keyword>
<protein>
    <submittedName>
        <fullName evidence="9">SusC/RagA family TonB-linked outer membrane protein</fullName>
    </submittedName>
</protein>
<dbReference type="InterPro" id="IPR023996">
    <property type="entry name" value="TonB-dep_OMP_SusC/RagA"/>
</dbReference>
<dbReference type="EMBL" id="JACYTQ010000005">
    <property type="protein sequence ID" value="MBD8490072.1"/>
    <property type="molecule type" value="Genomic_DNA"/>
</dbReference>
<evidence type="ECO:0000256" key="6">
    <source>
        <dbReference type="ARBA" id="ARBA00023237"/>
    </source>
</evidence>
<dbReference type="Pfam" id="PF13715">
    <property type="entry name" value="CarbopepD_reg_2"/>
    <property type="match status" value="1"/>
</dbReference>
<evidence type="ECO:0000256" key="4">
    <source>
        <dbReference type="ARBA" id="ARBA00022692"/>
    </source>
</evidence>
<dbReference type="RefSeq" id="WP_192010953.1">
    <property type="nucleotide sequence ID" value="NZ_JACYTQ010000005.1"/>
</dbReference>
<feature type="domain" description="TonB-dependent receptor plug" evidence="8">
    <location>
        <begin position="125"/>
        <end position="229"/>
    </location>
</feature>
<dbReference type="InterPro" id="IPR037066">
    <property type="entry name" value="Plug_dom_sf"/>
</dbReference>
<evidence type="ECO:0000256" key="1">
    <source>
        <dbReference type="ARBA" id="ARBA00004571"/>
    </source>
</evidence>
<dbReference type="Proteomes" id="UP000647133">
    <property type="component" value="Unassembled WGS sequence"/>
</dbReference>
<dbReference type="Gene3D" id="2.170.130.10">
    <property type="entry name" value="TonB-dependent receptor, plug domain"/>
    <property type="match status" value="1"/>
</dbReference>
<dbReference type="SUPFAM" id="SSF56935">
    <property type="entry name" value="Porins"/>
    <property type="match status" value="1"/>
</dbReference>
<comment type="caution">
    <text evidence="9">The sequence shown here is derived from an EMBL/GenBank/DDBJ whole genome shotgun (WGS) entry which is preliminary data.</text>
</comment>
<dbReference type="Pfam" id="PF07715">
    <property type="entry name" value="Plug"/>
    <property type="match status" value="1"/>
</dbReference>
<dbReference type="NCBIfam" id="TIGR04057">
    <property type="entry name" value="SusC_RagA_signa"/>
    <property type="match status" value="1"/>
</dbReference>
<dbReference type="InterPro" id="IPR008969">
    <property type="entry name" value="CarboxyPept-like_regulatory"/>
</dbReference>
<keyword evidence="3 7" id="KW-1134">Transmembrane beta strand</keyword>
<dbReference type="NCBIfam" id="TIGR04056">
    <property type="entry name" value="OMP_RagA_SusC"/>
    <property type="match status" value="1"/>
</dbReference>
<sequence>MKTIFYYTLLTLTAFLISRPEALMAQSFYRLEGTVHAQSSAEALPGASIQLLGTQKGTVTDAEGRFSMNLPKGLYTLKVQYIGYLPVEIEVQVPYKGTVWITLEENDLNLTGVEVVATGYEKIPKERTTGSFAVVDETLISRRTSTNLLDRLEDVTPGLVFNRTAGSEDPISIRGRNTIFANSSPLIVVDNFPYDGPLENLNPNDVQSITVLRDAAAASIWGARAGNGVIVVTTKSGQYSQGMKVCFNASTQFIEKPDLHLSPKISIADHIGLEQELFELGRFSAAENNINKTPLSPVIEALISHRDGDLSVEELEARLAVFSTQDSRSQLEDHFYQAAIQQQYALNIRGGSKQHRYYHSLGYDRNRENTIGNSRQRITLNSSNTWKLVPALDLSLGLYYTRDQNDRGTDLPEPYPYENIVGDDGTARPIIRDYSSRFIASTVGTGLLDWQYRPYEEIGLLDRTALTNEARFTAGLNYRLAQGLEAKAKYQYWQSNTENRNRFPESSYEVRNQINQFTQGNDLGSLDYPVPMGDIMDLGQSTGQSHTFRAQLSYEHAWDNGHSLNLMAGTELKDTRWDSHSNRYYGYNDELATSVQVDHVSQYRLYYNGFYSTIGAGEGHSGTTDRFVSYFLNGAYHIGHRWDITASVRKDASNLFGVEANQRGVPLWSVGAGWAPSEEAFYHWEGLPYLKIRATYGYNGNIDKSVTAYTTAQYLPGAYNFLNGLPYAQIANPPNPNLRWEKISIASLGLDFELSNNILGGTIEAYLKKGDDLFANNPMAPTSGVFTYKGNFASTQTVGMDINLRSQNLNRQLRWTTDWLFSWVNEKITAYETKASVRDYMRFAGGSSVPYPLEGKPLYAIYSYEWAGLDPDTGDPRGYLDGEPSTDYAAIFDALTPENIHYHGPARPTVFGSLRNTLAYKDWSLSINLSYRLGYYYRRASVVYNSILNGTWAHQDYMERWQQPGDEQRTDVPSFTESLNTNRDNMYRYSSELVETGDHIRLQDVRLSYTLEKKRLPALPFQMAEIYTYANNLGILWKAAKDDPLDPDFRSSRPLKSIALGLRIDF</sequence>
<evidence type="ECO:0000256" key="7">
    <source>
        <dbReference type="PROSITE-ProRule" id="PRU01360"/>
    </source>
</evidence>
<keyword evidence="10" id="KW-1185">Reference proteome</keyword>
<comment type="subcellular location">
    <subcellularLocation>
        <location evidence="1 7">Cell outer membrane</location>
        <topology evidence="1 7">Multi-pass membrane protein</topology>
    </subcellularLocation>
</comment>
<proteinExistence type="inferred from homology"/>
<reference evidence="9 10" key="1">
    <citation type="submission" date="2020-09" db="EMBL/GenBank/DDBJ databases">
        <title>Echinicola sp. CAU 1574 isolated from sand of Sido Beach.</title>
        <authorList>
            <person name="Kim W."/>
        </authorList>
    </citation>
    <scope>NUCLEOTIDE SEQUENCE [LARGE SCALE GENOMIC DNA]</scope>
    <source>
        <strain evidence="9 10">CAU 1574</strain>
    </source>
</reference>
<dbReference type="SUPFAM" id="SSF49464">
    <property type="entry name" value="Carboxypeptidase regulatory domain-like"/>
    <property type="match status" value="1"/>
</dbReference>
<accession>A0ABR9AMS2</accession>
<comment type="similarity">
    <text evidence="7">Belongs to the TonB-dependent receptor family.</text>
</comment>
<dbReference type="InterPro" id="IPR023997">
    <property type="entry name" value="TonB-dep_OMP_SusC/RagA_CS"/>
</dbReference>
<evidence type="ECO:0000256" key="2">
    <source>
        <dbReference type="ARBA" id="ARBA00022448"/>
    </source>
</evidence>
<keyword evidence="6 7" id="KW-0998">Cell outer membrane</keyword>
<dbReference type="Gene3D" id="2.60.40.1120">
    <property type="entry name" value="Carboxypeptidase-like, regulatory domain"/>
    <property type="match status" value="1"/>
</dbReference>
<evidence type="ECO:0000313" key="9">
    <source>
        <dbReference type="EMBL" id="MBD8490072.1"/>
    </source>
</evidence>
<evidence type="ECO:0000256" key="3">
    <source>
        <dbReference type="ARBA" id="ARBA00022452"/>
    </source>
</evidence>
<keyword evidence="4 7" id="KW-0812">Transmembrane</keyword>
<keyword evidence="5 7" id="KW-0472">Membrane</keyword>
<evidence type="ECO:0000259" key="8">
    <source>
        <dbReference type="Pfam" id="PF07715"/>
    </source>
</evidence>
<evidence type="ECO:0000256" key="5">
    <source>
        <dbReference type="ARBA" id="ARBA00023136"/>
    </source>
</evidence>
<dbReference type="PROSITE" id="PS52016">
    <property type="entry name" value="TONB_DEPENDENT_REC_3"/>
    <property type="match status" value="1"/>
</dbReference>